<reference evidence="3 4" key="1">
    <citation type="submission" date="2023-05" db="EMBL/GenBank/DDBJ databases">
        <title>Pseudodonghicola sp. nov.</title>
        <authorList>
            <person name="Huang J."/>
        </authorList>
    </citation>
    <scope>NUCLEOTIDE SEQUENCE [LARGE SCALE GENOMIC DNA]</scope>
    <source>
        <strain evidence="3 4">IC7</strain>
    </source>
</reference>
<accession>A0ABT7EVT1</accession>
<keyword evidence="4" id="KW-1185">Reference proteome</keyword>
<dbReference type="PROSITE" id="PS00018">
    <property type="entry name" value="EF_HAND_1"/>
    <property type="match status" value="1"/>
</dbReference>
<dbReference type="Pfam" id="PF13202">
    <property type="entry name" value="EF-hand_5"/>
    <property type="match status" value="1"/>
</dbReference>
<feature type="domain" description="EF-hand" evidence="2">
    <location>
        <begin position="48"/>
        <end position="83"/>
    </location>
</feature>
<evidence type="ECO:0000256" key="1">
    <source>
        <dbReference type="SAM" id="SignalP"/>
    </source>
</evidence>
<dbReference type="Gene3D" id="1.10.238.10">
    <property type="entry name" value="EF-hand"/>
    <property type="match status" value="1"/>
</dbReference>
<evidence type="ECO:0000259" key="2">
    <source>
        <dbReference type="PROSITE" id="PS50222"/>
    </source>
</evidence>
<dbReference type="InterPro" id="IPR011992">
    <property type="entry name" value="EF-hand-dom_pair"/>
</dbReference>
<name>A0ABT7EVT1_9RHOB</name>
<dbReference type="SUPFAM" id="SSF47473">
    <property type="entry name" value="EF-hand"/>
    <property type="match status" value="1"/>
</dbReference>
<dbReference type="EMBL" id="JASNJD010000001">
    <property type="protein sequence ID" value="MDK3016452.1"/>
    <property type="molecule type" value="Genomic_DNA"/>
</dbReference>
<keyword evidence="1" id="KW-0732">Signal</keyword>
<feature type="signal peptide" evidence="1">
    <location>
        <begin position="1"/>
        <end position="28"/>
    </location>
</feature>
<dbReference type="Proteomes" id="UP001243757">
    <property type="component" value="Unassembled WGS sequence"/>
</dbReference>
<sequence>MLSHILPDRKVTLLVASAAIALPAALMAATEADRNDDGMLNLLELQAAHPEISEETFKKLDVNADGLLDADEITVAREDGLLPPAPKTGS</sequence>
<dbReference type="InterPro" id="IPR002048">
    <property type="entry name" value="EF_hand_dom"/>
</dbReference>
<dbReference type="PROSITE" id="PS50222">
    <property type="entry name" value="EF_HAND_2"/>
    <property type="match status" value="1"/>
</dbReference>
<dbReference type="RefSeq" id="WP_284479264.1">
    <property type="nucleotide sequence ID" value="NZ_JASNJD010000001.1"/>
</dbReference>
<feature type="chain" id="PRO_5045841237" description="EF-hand domain-containing protein" evidence="1">
    <location>
        <begin position="29"/>
        <end position="90"/>
    </location>
</feature>
<organism evidence="3 4">
    <name type="scientific">Pseudodonghicola flavimaris</name>
    <dbReference type="NCBI Taxonomy" id="3050036"/>
    <lineage>
        <taxon>Bacteria</taxon>
        <taxon>Pseudomonadati</taxon>
        <taxon>Pseudomonadota</taxon>
        <taxon>Alphaproteobacteria</taxon>
        <taxon>Rhodobacterales</taxon>
        <taxon>Paracoccaceae</taxon>
        <taxon>Pseudodonghicola</taxon>
    </lineage>
</organism>
<gene>
    <name evidence="3" type="ORF">QO033_02120</name>
</gene>
<protein>
    <recommendedName>
        <fullName evidence="2">EF-hand domain-containing protein</fullName>
    </recommendedName>
</protein>
<evidence type="ECO:0000313" key="4">
    <source>
        <dbReference type="Proteomes" id="UP001243757"/>
    </source>
</evidence>
<dbReference type="InterPro" id="IPR018247">
    <property type="entry name" value="EF_Hand_1_Ca_BS"/>
</dbReference>
<proteinExistence type="predicted"/>
<comment type="caution">
    <text evidence="3">The sequence shown here is derived from an EMBL/GenBank/DDBJ whole genome shotgun (WGS) entry which is preliminary data.</text>
</comment>
<evidence type="ECO:0000313" key="3">
    <source>
        <dbReference type="EMBL" id="MDK3016452.1"/>
    </source>
</evidence>